<dbReference type="Pfam" id="PF00149">
    <property type="entry name" value="Metallophos"/>
    <property type="match status" value="1"/>
</dbReference>
<protein>
    <submittedName>
        <fullName evidence="4">Putative metallophosphoesterase</fullName>
        <ecNumber evidence="4">3.1.-.-</ecNumber>
    </submittedName>
</protein>
<feature type="domain" description="Calcineurin-like phosphoesterase" evidence="3">
    <location>
        <begin position="58"/>
        <end position="266"/>
    </location>
</feature>
<organism evidence="4 5">
    <name type="scientific">Parachlamydia acanthamoebae</name>
    <dbReference type="NCBI Taxonomy" id="83552"/>
    <lineage>
        <taxon>Bacteria</taxon>
        <taxon>Pseudomonadati</taxon>
        <taxon>Chlamydiota</taxon>
        <taxon>Chlamydiia</taxon>
        <taxon>Parachlamydiales</taxon>
        <taxon>Parachlamydiaceae</taxon>
        <taxon>Parachlamydia</taxon>
    </lineage>
</organism>
<dbReference type="GO" id="GO:0008758">
    <property type="term" value="F:UDP-2,3-diacylglucosamine hydrolase activity"/>
    <property type="evidence" value="ECO:0007669"/>
    <property type="project" value="TreeGrafter"/>
</dbReference>
<evidence type="ECO:0000313" key="5">
    <source>
        <dbReference type="Proteomes" id="UP000031307"/>
    </source>
</evidence>
<reference evidence="4 5" key="1">
    <citation type="journal article" date="2014" name="Mol. Biol. Evol.">
        <title>Massive expansion of Ubiquitination-related gene families within the Chlamydiae.</title>
        <authorList>
            <person name="Domman D."/>
            <person name="Collingro A."/>
            <person name="Lagkouvardos I."/>
            <person name="Gehre L."/>
            <person name="Weinmaier T."/>
            <person name="Rattei T."/>
            <person name="Subtil A."/>
            <person name="Horn M."/>
        </authorList>
    </citation>
    <scope>NUCLEOTIDE SEQUENCE [LARGE SCALE GENOMIC DNA]</scope>
    <source>
        <strain evidence="4 5">OEW1</strain>
    </source>
</reference>
<dbReference type="PATRIC" id="fig|83552.4.peg.2491"/>
<dbReference type="Gene3D" id="3.60.21.10">
    <property type="match status" value="1"/>
</dbReference>
<comment type="caution">
    <text evidence="4">The sequence shown here is derived from an EMBL/GenBank/DDBJ whole genome shotgun (WGS) entry which is preliminary data.</text>
</comment>
<proteinExistence type="predicted"/>
<name>A0A0C1EI91_9BACT</name>
<dbReference type="InterPro" id="IPR004843">
    <property type="entry name" value="Calcineurin-like_PHP"/>
</dbReference>
<keyword evidence="2 4" id="KW-0378">Hydrolase</keyword>
<dbReference type="AlphaFoldDB" id="A0A0C1EI91"/>
<sequence length="327" mass="37744">MENLAIKKSNKHFHQWLWDAWCIFSVVGIWPRFIEPNLVEVSHVDVAIPHLPLALDGLKIVQFSDLHLNKSVSSFFLKKVIRKINQLNPDLLFFTGDFLCKSVLDDQQRMKNFFNSLNACYGCYAIFGNHDYEKCISINHEGDYDVVESIQSNLIRGFQRLLNDVPVTGTIVERAKKVELHPELLTVLQETSFKTLHNETEQVQIGDSFLNICGLGEYMAGRCLPEIAFKNYDKQYPGIILAHNPDSSALLESYPGEVILSGHTHGCQINLPWMWKKFTKLENMSLRKGFFKVRDKWLYVNRGVGAIMKFRWFSVPEVLFLTLRKKS</sequence>
<dbReference type="RefSeq" id="WP_013924195.1">
    <property type="nucleotide sequence ID" value="NZ_JSAM01000121.1"/>
</dbReference>
<dbReference type="PANTHER" id="PTHR31302">
    <property type="entry name" value="TRANSMEMBRANE PROTEIN WITH METALLOPHOSPHOESTERASE DOMAIN-RELATED"/>
    <property type="match status" value="1"/>
</dbReference>
<evidence type="ECO:0000259" key="3">
    <source>
        <dbReference type="Pfam" id="PF00149"/>
    </source>
</evidence>
<dbReference type="NCBIfam" id="NF033458">
    <property type="entry name" value="lipid_A_LpxG"/>
    <property type="match status" value="1"/>
</dbReference>
<dbReference type="InterPro" id="IPR051158">
    <property type="entry name" value="Metallophosphoesterase_sf"/>
</dbReference>
<accession>A0A0C1EI91</accession>
<dbReference type="GO" id="GO:0016020">
    <property type="term" value="C:membrane"/>
    <property type="evidence" value="ECO:0007669"/>
    <property type="project" value="GOC"/>
</dbReference>
<dbReference type="OMA" id="THGGQCK"/>
<dbReference type="EMBL" id="JSAM01000121">
    <property type="protein sequence ID" value="KIA76349.1"/>
    <property type="molecule type" value="Genomic_DNA"/>
</dbReference>
<dbReference type="PANTHER" id="PTHR31302:SF31">
    <property type="entry name" value="PHOSPHODIESTERASE YAEI"/>
    <property type="match status" value="1"/>
</dbReference>
<dbReference type="SUPFAM" id="SSF56300">
    <property type="entry name" value="Metallo-dependent phosphatases"/>
    <property type="match status" value="1"/>
</dbReference>
<evidence type="ECO:0000256" key="1">
    <source>
        <dbReference type="ARBA" id="ARBA00022723"/>
    </source>
</evidence>
<dbReference type="InterPro" id="IPR029052">
    <property type="entry name" value="Metallo-depent_PP-like"/>
</dbReference>
<evidence type="ECO:0000256" key="2">
    <source>
        <dbReference type="ARBA" id="ARBA00022801"/>
    </source>
</evidence>
<gene>
    <name evidence="4" type="ORF">DB43_AK00090</name>
</gene>
<dbReference type="GO" id="GO:0046872">
    <property type="term" value="F:metal ion binding"/>
    <property type="evidence" value="ECO:0007669"/>
    <property type="project" value="UniProtKB-KW"/>
</dbReference>
<dbReference type="EC" id="3.1.-.-" evidence="4"/>
<evidence type="ECO:0000313" key="4">
    <source>
        <dbReference type="EMBL" id="KIA76349.1"/>
    </source>
</evidence>
<dbReference type="GO" id="GO:0009245">
    <property type="term" value="P:lipid A biosynthetic process"/>
    <property type="evidence" value="ECO:0007669"/>
    <property type="project" value="TreeGrafter"/>
</dbReference>
<dbReference type="Proteomes" id="UP000031307">
    <property type="component" value="Unassembled WGS sequence"/>
</dbReference>
<keyword evidence="1" id="KW-0479">Metal-binding</keyword>